<evidence type="ECO:0000313" key="3">
    <source>
        <dbReference type="EMBL" id="QUD90588.1"/>
    </source>
</evidence>
<dbReference type="Pfam" id="PF19975">
    <property type="entry name" value="DO-GTPase1"/>
    <property type="match status" value="1"/>
</dbReference>
<evidence type="ECO:0000259" key="2">
    <source>
        <dbReference type="Pfam" id="PF19975"/>
    </source>
</evidence>
<keyword evidence="4" id="KW-1185">Reference proteome</keyword>
<dbReference type="EMBL" id="CP073078">
    <property type="protein sequence ID" value="QUD90588.1"/>
    <property type="molecule type" value="Genomic_DNA"/>
</dbReference>
<sequence length="289" mass="32775">MIGPIIRPISIVGFPGSGKTTFLAALWHLVQSRELQTRLTFGGLREGNFDHLTEIANRWRSAIEQDRTQIAGLRKVAMDLKTSDGGTVRLNFPDVPGEDFQRMWEGREVGIELADILSSGHVLLLVNGNRIDAPNWIYDEVELCRKIGIERKVGETVPWHPCLAPTQVQLVELLQSLRRAPLDFGARRLSIMISVWDKAAGERREPEPFLREKLPLMHQYLTSGRDGWDWRVYGLSAQGGEYDSNEEGVEPRPEAERLREQDIPSERIQLVSGAAISHDLTEPLEWLIR</sequence>
<dbReference type="SUPFAM" id="SSF52540">
    <property type="entry name" value="P-loop containing nucleoside triphosphate hydrolases"/>
    <property type="match status" value="1"/>
</dbReference>
<evidence type="ECO:0000313" key="4">
    <source>
        <dbReference type="Proteomes" id="UP000676409"/>
    </source>
</evidence>
<dbReference type="InterPro" id="IPR027417">
    <property type="entry name" value="P-loop_NTPase"/>
</dbReference>
<dbReference type="RefSeq" id="WP_211940638.1">
    <property type="nucleotide sequence ID" value="NZ_CP073078.1"/>
</dbReference>
<feature type="domain" description="Double-GTPase 1" evidence="2">
    <location>
        <begin position="11"/>
        <end position="287"/>
    </location>
</feature>
<dbReference type="AlphaFoldDB" id="A0A975IX50"/>
<dbReference type="InterPro" id="IPR045530">
    <property type="entry name" value="DO-GTPase1"/>
</dbReference>
<protein>
    <recommendedName>
        <fullName evidence="2">Double-GTPase 1 domain-containing protein</fullName>
    </recommendedName>
</protein>
<feature type="region of interest" description="Disordered" evidence="1">
    <location>
        <begin position="241"/>
        <end position="260"/>
    </location>
</feature>
<dbReference type="Proteomes" id="UP000676409">
    <property type="component" value="Chromosome"/>
</dbReference>
<dbReference type="KEGG" id="caul:KCG34_12310"/>
<feature type="compositionally biased region" description="Basic and acidic residues" evidence="1">
    <location>
        <begin position="249"/>
        <end position="260"/>
    </location>
</feature>
<proteinExistence type="predicted"/>
<organism evidence="3 4">
    <name type="scientific">Phenylobacterium montanum</name>
    <dbReference type="NCBI Taxonomy" id="2823693"/>
    <lineage>
        <taxon>Bacteria</taxon>
        <taxon>Pseudomonadati</taxon>
        <taxon>Pseudomonadota</taxon>
        <taxon>Alphaproteobacteria</taxon>
        <taxon>Caulobacterales</taxon>
        <taxon>Caulobacteraceae</taxon>
        <taxon>Phenylobacterium</taxon>
    </lineage>
</organism>
<accession>A0A975IX50</accession>
<gene>
    <name evidence="3" type="ORF">KCG34_12310</name>
</gene>
<reference evidence="3" key="1">
    <citation type="submission" date="2021-04" db="EMBL/GenBank/DDBJ databases">
        <title>The complete genome sequence of Caulobacter sp. S6.</title>
        <authorList>
            <person name="Tang Y."/>
            <person name="Ouyang W."/>
            <person name="Liu Q."/>
            <person name="Huang B."/>
            <person name="Guo Z."/>
            <person name="Lei P."/>
        </authorList>
    </citation>
    <scope>NUCLEOTIDE SEQUENCE</scope>
    <source>
        <strain evidence="3">S6</strain>
    </source>
</reference>
<name>A0A975IX50_9CAUL</name>
<evidence type="ECO:0000256" key="1">
    <source>
        <dbReference type="SAM" id="MobiDB-lite"/>
    </source>
</evidence>